<comment type="similarity">
    <text evidence="2">Belongs to the SusD family.</text>
</comment>
<feature type="domain" description="RagB/SusD" evidence="8">
    <location>
        <begin position="386"/>
        <end position="496"/>
    </location>
</feature>
<reference evidence="10 11" key="1">
    <citation type="submission" date="2018-08" db="EMBL/GenBank/DDBJ databases">
        <title>A genome reference for cultivated species of the human gut microbiota.</title>
        <authorList>
            <person name="Zou Y."/>
            <person name="Xue W."/>
            <person name="Luo G."/>
        </authorList>
    </citation>
    <scope>NUCLEOTIDE SEQUENCE [LARGE SCALE GENOMIC DNA]</scope>
    <source>
        <strain evidence="10 11">AF14-49</strain>
    </source>
</reference>
<dbReference type="InterPro" id="IPR012944">
    <property type="entry name" value="SusD_RagB_dom"/>
</dbReference>
<comment type="subcellular location">
    <subcellularLocation>
        <location evidence="1">Cell outer membrane</location>
    </subcellularLocation>
</comment>
<feature type="compositionally biased region" description="Basic and acidic residues" evidence="6">
    <location>
        <begin position="515"/>
        <end position="528"/>
    </location>
</feature>
<dbReference type="EMBL" id="QRZA01000005">
    <property type="protein sequence ID" value="RGV35143.1"/>
    <property type="molecule type" value="Genomic_DNA"/>
</dbReference>
<evidence type="ECO:0000256" key="5">
    <source>
        <dbReference type="ARBA" id="ARBA00023237"/>
    </source>
</evidence>
<dbReference type="RefSeq" id="WP_118259368.1">
    <property type="nucleotide sequence ID" value="NZ_CALBWO010000034.1"/>
</dbReference>
<feature type="chain" id="PRO_5019488932" evidence="7">
    <location>
        <begin position="24"/>
        <end position="528"/>
    </location>
</feature>
<feature type="domain" description="SusD-like N-terminal" evidence="9">
    <location>
        <begin position="24"/>
        <end position="225"/>
    </location>
</feature>
<evidence type="ECO:0000256" key="2">
    <source>
        <dbReference type="ARBA" id="ARBA00006275"/>
    </source>
</evidence>
<organism evidence="10 11">
    <name type="scientific">Butyricimonas virosa</name>
    <dbReference type="NCBI Taxonomy" id="544645"/>
    <lineage>
        <taxon>Bacteria</taxon>
        <taxon>Pseudomonadati</taxon>
        <taxon>Bacteroidota</taxon>
        <taxon>Bacteroidia</taxon>
        <taxon>Bacteroidales</taxon>
        <taxon>Odoribacteraceae</taxon>
        <taxon>Butyricimonas</taxon>
    </lineage>
</organism>
<dbReference type="AlphaFoldDB" id="A0A412X3F1"/>
<protein>
    <submittedName>
        <fullName evidence="10">RagB/SusD family nutrient uptake outer membrane protein</fullName>
    </submittedName>
</protein>
<dbReference type="SUPFAM" id="SSF48452">
    <property type="entry name" value="TPR-like"/>
    <property type="match status" value="1"/>
</dbReference>
<sequence>MNKYMIKLILAVLVGSLFCCSCNDWLDVEPNTEMDRNDLFKDEAGFADAMSGVYANMTDNNLYGKNLTWYMLELMGGGATYTWGNNANFAGFYFHKNNSHYMESLKLSDVDPIWNKIYNTIANLNSLLACIDDKQDVFGGDDYAVFKGEALGLRAFLHFDLLRLFGEAGTVNPDHECIPYVGKLTSEVHPLLTVKQCSECILADLKEAKKLLEADPMYTDATPSAFVCSAVTGNSSYRTRYGIRDWHNRRFHFNYYATLATMARVYLWMGDKQNALACAKEVIAAQETVFPWVNSTLVQNANIENTDKYGCKDPTFCTEQIFALNITDLPDRMDGYMIEGEYAFQGADGNLLAINTADAFEPATQALDPRYTYLKKAYSMYGNEFMLSTKYYKRADDYNYWPWGADRLPLMRVSEMYYIAAECEADWQEGVKHLEAVRGHRGLSSAPLRCGSKDDLQNEIEKEYRKEFIAEGQLFYYFKRLNKSVTITSPMSGSNTIEPNCFTLDRPDDENTYGGRDKDNAQTKKDEK</sequence>
<dbReference type="Proteomes" id="UP000283589">
    <property type="component" value="Unassembled WGS sequence"/>
</dbReference>
<feature type="region of interest" description="Disordered" evidence="6">
    <location>
        <begin position="496"/>
        <end position="528"/>
    </location>
</feature>
<comment type="caution">
    <text evidence="10">The sequence shown here is derived from an EMBL/GenBank/DDBJ whole genome shotgun (WGS) entry which is preliminary data.</text>
</comment>
<evidence type="ECO:0000256" key="4">
    <source>
        <dbReference type="ARBA" id="ARBA00023136"/>
    </source>
</evidence>
<dbReference type="InterPro" id="IPR033985">
    <property type="entry name" value="SusD-like_N"/>
</dbReference>
<evidence type="ECO:0000313" key="11">
    <source>
        <dbReference type="Proteomes" id="UP000283589"/>
    </source>
</evidence>
<name>A0A412X3F1_9BACT</name>
<accession>A0A412X3F1</accession>
<gene>
    <name evidence="10" type="ORF">DWW18_06105</name>
</gene>
<keyword evidence="5" id="KW-0998">Cell outer membrane</keyword>
<dbReference type="InterPro" id="IPR011990">
    <property type="entry name" value="TPR-like_helical_dom_sf"/>
</dbReference>
<evidence type="ECO:0000259" key="8">
    <source>
        <dbReference type="Pfam" id="PF07980"/>
    </source>
</evidence>
<evidence type="ECO:0000256" key="3">
    <source>
        <dbReference type="ARBA" id="ARBA00022729"/>
    </source>
</evidence>
<evidence type="ECO:0000313" key="10">
    <source>
        <dbReference type="EMBL" id="RGV35143.1"/>
    </source>
</evidence>
<evidence type="ECO:0000256" key="6">
    <source>
        <dbReference type="SAM" id="MobiDB-lite"/>
    </source>
</evidence>
<dbReference type="Gene3D" id="1.25.40.390">
    <property type="match status" value="1"/>
</dbReference>
<proteinExistence type="inferred from homology"/>
<keyword evidence="3 7" id="KW-0732">Signal</keyword>
<dbReference type="GO" id="GO:0009279">
    <property type="term" value="C:cell outer membrane"/>
    <property type="evidence" value="ECO:0007669"/>
    <property type="project" value="UniProtKB-SubCell"/>
</dbReference>
<dbReference type="Pfam" id="PF07980">
    <property type="entry name" value="SusD_RagB"/>
    <property type="match status" value="1"/>
</dbReference>
<evidence type="ECO:0000256" key="7">
    <source>
        <dbReference type="SAM" id="SignalP"/>
    </source>
</evidence>
<evidence type="ECO:0000259" key="9">
    <source>
        <dbReference type="Pfam" id="PF14322"/>
    </source>
</evidence>
<dbReference type="Pfam" id="PF14322">
    <property type="entry name" value="SusD-like_3"/>
    <property type="match status" value="1"/>
</dbReference>
<feature type="signal peptide" evidence="7">
    <location>
        <begin position="1"/>
        <end position="23"/>
    </location>
</feature>
<evidence type="ECO:0000256" key="1">
    <source>
        <dbReference type="ARBA" id="ARBA00004442"/>
    </source>
</evidence>
<keyword evidence="4" id="KW-0472">Membrane</keyword>